<evidence type="ECO:0000259" key="9">
    <source>
        <dbReference type="Pfam" id="PF02868"/>
    </source>
</evidence>
<keyword evidence="5" id="KW-0378">Hydrolase</keyword>
<evidence type="ECO:0000256" key="6">
    <source>
        <dbReference type="ARBA" id="ARBA00022833"/>
    </source>
</evidence>
<feature type="chain" id="PRO_5046266811" description="Secreted protein (Por secretion system target)" evidence="8">
    <location>
        <begin position="21"/>
        <end position="721"/>
    </location>
</feature>
<keyword evidence="6" id="KW-0862">Zinc</keyword>
<dbReference type="Gene3D" id="1.10.390.10">
    <property type="entry name" value="Neutral Protease Domain 2"/>
    <property type="match status" value="1"/>
</dbReference>
<dbReference type="Pfam" id="PF02868">
    <property type="entry name" value="Peptidase_M4_C"/>
    <property type="match status" value="1"/>
</dbReference>
<evidence type="ECO:0000256" key="4">
    <source>
        <dbReference type="ARBA" id="ARBA00022729"/>
    </source>
</evidence>
<proteinExistence type="inferred from homology"/>
<dbReference type="InterPro" id="IPR026444">
    <property type="entry name" value="Secre_tail"/>
</dbReference>
<evidence type="ECO:0000256" key="5">
    <source>
        <dbReference type="ARBA" id="ARBA00022801"/>
    </source>
</evidence>
<comment type="caution">
    <text evidence="12">The sequence shown here is derived from an EMBL/GenBank/DDBJ whole genome shotgun (WGS) entry which is preliminary data.</text>
</comment>
<feature type="domain" description="Peptidase M4 C-terminal" evidence="9">
    <location>
        <begin position="343"/>
        <end position="494"/>
    </location>
</feature>
<dbReference type="InterPro" id="IPR050728">
    <property type="entry name" value="Zinc_Metalloprotease_M4"/>
</dbReference>
<dbReference type="Gene3D" id="3.10.450.490">
    <property type="match status" value="1"/>
</dbReference>
<dbReference type="SUPFAM" id="SSF55486">
    <property type="entry name" value="Metalloproteases ('zincins'), catalytic domain"/>
    <property type="match status" value="1"/>
</dbReference>
<dbReference type="EMBL" id="BMLI01000002">
    <property type="protein sequence ID" value="GGN03762.1"/>
    <property type="molecule type" value="Genomic_DNA"/>
</dbReference>
<keyword evidence="13" id="KW-1185">Reference proteome</keyword>
<dbReference type="RefSeq" id="WP_019940941.1">
    <property type="nucleotide sequence ID" value="NZ_BMLI01000002.1"/>
</dbReference>
<dbReference type="PANTHER" id="PTHR33794">
    <property type="entry name" value="BACILLOLYSIN"/>
    <property type="match status" value="1"/>
</dbReference>
<dbReference type="NCBIfam" id="TIGR04183">
    <property type="entry name" value="Por_Secre_tail"/>
    <property type="match status" value="1"/>
</dbReference>
<comment type="similarity">
    <text evidence="1">Belongs to the peptidase M4 family.</text>
</comment>
<evidence type="ECO:0000256" key="3">
    <source>
        <dbReference type="ARBA" id="ARBA00022723"/>
    </source>
</evidence>
<keyword evidence="2" id="KW-0645">Protease</keyword>
<evidence type="ECO:0008006" key="14">
    <source>
        <dbReference type="Google" id="ProtNLM"/>
    </source>
</evidence>
<dbReference type="Gene3D" id="3.10.170.10">
    <property type="match status" value="1"/>
</dbReference>
<name>A0ABQ2I8M0_9BACT</name>
<dbReference type="InterPro" id="IPR011096">
    <property type="entry name" value="FTP_domain"/>
</dbReference>
<keyword evidence="4 8" id="KW-0732">Signal</keyword>
<dbReference type="Pfam" id="PF18962">
    <property type="entry name" value="Por_Secre_tail"/>
    <property type="match status" value="1"/>
</dbReference>
<evidence type="ECO:0000256" key="8">
    <source>
        <dbReference type="SAM" id="SignalP"/>
    </source>
</evidence>
<evidence type="ECO:0000256" key="7">
    <source>
        <dbReference type="ARBA" id="ARBA00023049"/>
    </source>
</evidence>
<reference evidence="13" key="1">
    <citation type="journal article" date="2019" name="Int. J. Syst. Evol. Microbiol.">
        <title>The Global Catalogue of Microorganisms (GCM) 10K type strain sequencing project: providing services to taxonomists for standard genome sequencing and annotation.</title>
        <authorList>
            <consortium name="The Broad Institute Genomics Platform"/>
            <consortium name="The Broad Institute Genome Sequencing Center for Infectious Disease"/>
            <person name="Wu L."/>
            <person name="Ma J."/>
        </authorList>
    </citation>
    <scope>NUCLEOTIDE SEQUENCE [LARGE SCALE GENOMIC DNA]</scope>
    <source>
        <strain evidence="13">CGMCC 1.6375</strain>
    </source>
</reference>
<feature type="signal peptide" evidence="8">
    <location>
        <begin position="1"/>
        <end position="20"/>
    </location>
</feature>
<dbReference type="PANTHER" id="PTHR33794:SF1">
    <property type="entry name" value="BACILLOLYSIN"/>
    <property type="match status" value="1"/>
</dbReference>
<evidence type="ECO:0000313" key="13">
    <source>
        <dbReference type="Proteomes" id="UP000632339"/>
    </source>
</evidence>
<organism evidence="12 13">
    <name type="scientific">Dyadobacter beijingensis</name>
    <dbReference type="NCBI Taxonomy" id="365489"/>
    <lineage>
        <taxon>Bacteria</taxon>
        <taxon>Pseudomonadati</taxon>
        <taxon>Bacteroidota</taxon>
        <taxon>Cytophagia</taxon>
        <taxon>Cytophagales</taxon>
        <taxon>Spirosomataceae</taxon>
        <taxon>Dyadobacter</taxon>
    </lineage>
</organism>
<dbReference type="Proteomes" id="UP000632339">
    <property type="component" value="Unassembled WGS sequence"/>
</dbReference>
<dbReference type="InterPro" id="IPR001570">
    <property type="entry name" value="Peptidase_M4_C_domain"/>
</dbReference>
<evidence type="ECO:0000256" key="1">
    <source>
        <dbReference type="ARBA" id="ARBA00009388"/>
    </source>
</evidence>
<evidence type="ECO:0000313" key="12">
    <source>
        <dbReference type="EMBL" id="GGN03762.1"/>
    </source>
</evidence>
<keyword evidence="3" id="KW-0479">Metal-binding</keyword>
<dbReference type="InterPro" id="IPR023612">
    <property type="entry name" value="Peptidase_M4"/>
</dbReference>
<dbReference type="PRINTS" id="PR00730">
    <property type="entry name" value="THERMOLYSIN"/>
</dbReference>
<evidence type="ECO:0000259" key="10">
    <source>
        <dbReference type="Pfam" id="PF07504"/>
    </source>
</evidence>
<accession>A0ABQ2I8M0</accession>
<dbReference type="InterPro" id="IPR027268">
    <property type="entry name" value="Peptidase_M4/M1_CTD_sf"/>
</dbReference>
<evidence type="ECO:0000256" key="2">
    <source>
        <dbReference type="ARBA" id="ARBA00022670"/>
    </source>
</evidence>
<sequence length="721" mass="79100">MKRQLSVLVQLLLCAHITLAQTSTREEIEAFATATGAKATIDSATRSLSFLRFPYPNALQVTGADAREKSLNFVSQHRALFGLRAGTDELQFRELKTDLFFLDHVTLQQTYKGVLVWEGVMRFHYDINKRLSAVNGNYIADINVNTVPAITRQQAEATALALVTAQNLNKTGAPLKVTGSALYIFQKGLAQGVNGAKVLAYEVEVRNDADVREFLYIDAHTGQLAEQFTGIHAIDRRQYDGSIAPENLKWSDASGANGSYTVGYESRKAEVDVSGHVYNIMKSAFGWVSYDNRDSPMITVFNTPNFECPQGSWNGVSANFCADYSTDDIVGHEWAHAYIEHTAGLVTKGQPGAIDEALADVWGEIVDRNNDGYMDSFEEYPRTNNCGGSSWKIGEYMGVGTRDMFKPDCMGYPGKLSDPQYVCANGGDVHKNSTVLSHAFALIGNGGSYNGQTFKATSIHKLAHIAWRAQWAYMTKTTDFAAMADILEAAASDLVAFDLPALSSKTDAPPTFREAITAADLTELSKAITAVELRGASSCTPLPVTLARFEGRNTPEGNLLEWTTSSESNNAYFAIEKSTNARHFTEAGRVQGAGNASSTSSYSFTDTYFDKGITYYRLRQVDTDSTFAYSRIVAIDAPASRNVRFYPNPVQSSLHIELPEWKNAEVTVRVTNASGQTVIVQKKARIQNGKLDVQFAKQPSGIYHVSIANGENRHLLAVFKL</sequence>
<protein>
    <recommendedName>
        <fullName evidence="14">Secreted protein (Por secretion system target)</fullName>
    </recommendedName>
</protein>
<gene>
    <name evidence="12" type="ORF">GCM10010967_43250</name>
</gene>
<feature type="domain" description="Secretion system C-terminal sorting" evidence="11">
    <location>
        <begin position="646"/>
        <end position="712"/>
    </location>
</feature>
<evidence type="ECO:0000259" key="11">
    <source>
        <dbReference type="Pfam" id="PF18962"/>
    </source>
</evidence>
<dbReference type="Pfam" id="PF07504">
    <property type="entry name" value="FTP"/>
    <property type="match status" value="1"/>
</dbReference>
<feature type="domain" description="FTP" evidence="10">
    <location>
        <begin position="104"/>
        <end position="138"/>
    </location>
</feature>
<keyword evidence="7" id="KW-0482">Metalloprotease</keyword>